<proteinExistence type="predicted"/>
<sequence length="39" mass="4434">MGNTLKQVANSLIVLFLYKALLLQSKFILCFSANFSLRK</sequence>
<protein>
    <submittedName>
        <fullName evidence="2">Uncharacterized protein</fullName>
    </submittedName>
</protein>
<feature type="transmembrane region" description="Helical" evidence="1">
    <location>
        <begin position="12"/>
        <end position="37"/>
    </location>
</feature>
<accession>A0ABN5C232</accession>
<organism evidence="2 3">
    <name type="scientific">Pseudoalteromonas issachenkonii</name>
    <dbReference type="NCBI Taxonomy" id="152297"/>
    <lineage>
        <taxon>Bacteria</taxon>
        <taxon>Pseudomonadati</taxon>
        <taxon>Pseudomonadota</taxon>
        <taxon>Gammaproteobacteria</taxon>
        <taxon>Alteromonadales</taxon>
        <taxon>Pseudoalteromonadaceae</taxon>
        <taxon>Pseudoalteromonas</taxon>
    </lineage>
</organism>
<evidence type="ECO:0000313" key="3">
    <source>
        <dbReference type="Proteomes" id="UP000217258"/>
    </source>
</evidence>
<evidence type="ECO:0000313" key="2">
    <source>
        <dbReference type="EMBL" id="ATC90988.1"/>
    </source>
</evidence>
<gene>
    <name evidence="2" type="ORF">PISS_a2142</name>
</gene>
<dbReference type="Proteomes" id="UP000217258">
    <property type="component" value="Chromosome I"/>
</dbReference>
<reference evidence="2 3" key="1">
    <citation type="submission" date="2015-06" db="EMBL/GenBank/DDBJ databases">
        <authorList>
            <person name="Xie B.-B."/>
            <person name="Rong J.-C."/>
            <person name="Qin Q.-L."/>
            <person name="Zhang Y.-Z."/>
        </authorList>
    </citation>
    <scope>NUCLEOTIDE SEQUENCE [LARGE SCALE GENOMIC DNA]</scope>
    <source>
        <strain evidence="2 3">KMM 3549</strain>
    </source>
</reference>
<keyword evidence="1" id="KW-0812">Transmembrane</keyword>
<evidence type="ECO:0000256" key="1">
    <source>
        <dbReference type="SAM" id="Phobius"/>
    </source>
</evidence>
<keyword evidence="1" id="KW-0472">Membrane</keyword>
<keyword evidence="1" id="KW-1133">Transmembrane helix</keyword>
<keyword evidence="3" id="KW-1185">Reference proteome</keyword>
<name>A0ABN5C232_9GAMM</name>
<dbReference type="EMBL" id="CP011030">
    <property type="protein sequence ID" value="ATC90988.1"/>
    <property type="molecule type" value="Genomic_DNA"/>
</dbReference>